<dbReference type="RefSeq" id="WP_079408767.1">
    <property type="nucleotide sequence ID" value="NZ_MBTG01000001.1"/>
</dbReference>
<dbReference type="EMBL" id="MBTG01000001">
    <property type="protein sequence ID" value="OPH61770.1"/>
    <property type="molecule type" value="Genomic_DNA"/>
</dbReference>
<dbReference type="STRING" id="1469647.BC351_00580"/>
<sequence length="179" mass="21036">MLITELASTILKSETPKYAYDPFLVDLNDGVYIFRMSPFTTQNQQGGVWFPNVTIQDSYSNARTSKKLSVAIEIIESMIIQNTEIENINELVDATFSLLHEEGHWKYYYENYLIRSESGEKYMDDYNQISNEMGLHIVLQKAKQSDEFEEYHRLYRKHPFEKYADDYAIEAMRIIISKA</sequence>
<gene>
    <name evidence="1" type="ORF">BC351_00580</name>
</gene>
<protein>
    <submittedName>
        <fullName evidence="1">Uncharacterized protein</fullName>
    </submittedName>
</protein>
<name>A0A1V4HS76_9BACL</name>
<organism evidence="1 2">
    <name type="scientific">Paenibacillus ferrarius</name>
    <dbReference type="NCBI Taxonomy" id="1469647"/>
    <lineage>
        <taxon>Bacteria</taxon>
        <taxon>Bacillati</taxon>
        <taxon>Bacillota</taxon>
        <taxon>Bacilli</taxon>
        <taxon>Bacillales</taxon>
        <taxon>Paenibacillaceae</taxon>
        <taxon>Paenibacillus</taxon>
    </lineage>
</organism>
<proteinExistence type="predicted"/>
<reference evidence="2" key="1">
    <citation type="submission" date="2016-07" db="EMBL/GenBank/DDBJ databases">
        <authorList>
            <person name="Florea S."/>
            <person name="Webb J.S."/>
            <person name="Jaromczyk J."/>
            <person name="Schardl C.L."/>
        </authorList>
    </citation>
    <scope>NUCLEOTIDE SEQUENCE [LARGE SCALE GENOMIC DNA]</scope>
    <source>
        <strain evidence="2">CY1</strain>
    </source>
</reference>
<keyword evidence="2" id="KW-1185">Reference proteome</keyword>
<evidence type="ECO:0000313" key="1">
    <source>
        <dbReference type="EMBL" id="OPH61770.1"/>
    </source>
</evidence>
<dbReference type="AlphaFoldDB" id="A0A1V4HS76"/>
<evidence type="ECO:0000313" key="2">
    <source>
        <dbReference type="Proteomes" id="UP000190626"/>
    </source>
</evidence>
<comment type="caution">
    <text evidence="1">The sequence shown here is derived from an EMBL/GenBank/DDBJ whole genome shotgun (WGS) entry which is preliminary data.</text>
</comment>
<dbReference type="OrthoDB" id="2083719at2"/>
<dbReference type="Proteomes" id="UP000190626">
    <property type="component" value="Unassembled WGS sequence"/>
</dbReference>
<accession>A0A1V4HS76</accession>